<dbReference type="GO" id="GO:0003735">
    <property type="term" value="F:structural constituent of ribosome"/>
    <property type="evidence" value="ECO:0007669"/>
    <property type="project" value="InterPro"/>
</dbReference>
<sequence>MPKMKTKRSVAKRFKITGTGKLKRSKAFKSHILTKKSAKTKRNLRKAGLVSETQEKIMKKLMPYV</sequence>
<dbReference type="AlphaFoldDB" id="A0A166SMX7"/>
<dbReference type="EMBL" id="LITQ01000019">
    <property type="protein sequence ID" value="OAA92547.1"/>
    <property type="molecule type" value="Genomic_DNA"/>
</dbReference>
<name>A0A166SMX7_9CLOT</name>
<dbReference type="Pfam" id="PF01632">
    <property type="entry name" value="Ribosomal_L35p"/>
    <property type="match status" value="1"/>
</dbReference>
<keyword evidence="10" id="KW-1185">Reference proteome</keyword>
<dbReference type="PATRIC" id="fig|1705578.3.peg.1228"/>
<keyword evidence="3 5" id="KW-0687">Ribonucleoprotein</keyword>
<evidence type="ECO:0000313" key="9">
    <source>
        <dbReference type="Proteomes" id="UP000077384"/>
    </source>
</evidence>
<dbReference type="Gene3D" id="4.10.410.60">
    <property type="match status" value="1"/>
</dbReference>
<dbReference type="SUPFAM" id="SSF143034">
    <property type="entry name" value="L35p-like"/>
    <property type="match status" value="1"/>
</dbReference>
<organism evidence="7 9">
    <name type="scientific">Clostridium coskatii</name>
    <dbReference type="NCBI Taxonomy" id="1705578"/>
    <lineage>
        <taxon>Bacteria</taxon>
        <taxon>Bacillati</taxon>
        <taxon>Bacillota</taxon>
        <taxon>Clostridia</taxon>
        <taxon>Eubacteriales</taxon>
        <taxon>Clostridiaceae</taxon>
        <taxon>Clostridium</taxon>
    </lineage>
</organism>
<dbReference type="Proteomes" id="UP000093694">
    <property type="component" value="Unassembled WGS sequence"/>
</dbReference>
<dbReference type="FunFam" id="4.10.410.60:FF:000001">
    <property type="entry name" value="50S ribosomal protein L35"/>
    <property type="match status" value="1"/>
</dbReference>
<dbReference type="NCBIfam" id="TIGR00001">
    <property type="entry name" value="rpmI_bact"/>
    <property type="match status" value="1"/>
</dbReference>
<evidence type="ECO:0000313" key="10">
    <source>
        <dbReference type="Proteomes" id="UP000093694"/>
    </source>
</evidence>
<proteinExistence type="inferred from homology"/>
<gene>
    <name evidence="5 7" type="primary">rpmI</name>
    <name evidence="8" type="ORF">CLCOS_33920</name>
    <name evidence="7" type="ORF">WX73_00839</name>
</gene>
<protein>
    <recommendedName>
        <fullName evidence="4 5">Large ribosomal subunit protein bL35</fullName>
    </recommendedName>
</protein>
<dbReference type="InterPro" id="IPR037229">
    <property type="entry name" value="Ribosomal_bL35_sf"/>
</dbReference>
<reference evidence="7 9" key="1">
    <citation type="journal article" date="2015" name="Biotechnol. Bioeng.">
        <title>Genome sequence and phenotypic characterization of Caulobacter segnis.</title>
        <authorList>
            <person name="Patel S."/>
            <person name="Fletcher B."/>
            <person name="Scott D.C."/>
            <person name="Ely B."/>
        </authorList>
    </citation>
    <scope>NUCLEOTIDE SEQUENCE [LARGE SCALE GENOMIC DNA]</scope>
    <source>
        <strain evidence="7 9">PS02</strain>
    </source>
</reference>
<evidence type="ECO:0000313" key="7">
    <source>
        <dbReference type="EMBL" id="OAA92547.1"/>
    </source>
</evidence>
<dbReference type="EMBL" id="LROR01000070">
    <property type="protein sequence ID" value="OBR91476.1"/>
    <property type="molecule type" value="Genomic_DNA"/>
</dbReference>
<evidence type="ECO:0000256" key="1">
    <source>
        <dbReference type="ARBA" id="ARBA00006598"/>
    </source>
</evidence>
<dbReference type="InterPro" id="IPR001706">
    <property type="entry name" value="Ribosomal_bL35"/>
</dbReference>
<dbReference type="Proteomes" id="UP000077384">
    <property type="component" value="Unassembled WGS sequence"/>
</dbReference>
<reference evidence="8 10" key="2">
    <citation type="journal article" date="2016" name="Front. Microbiol.">
        <title>Industrial Acetogenic Biocatalysts: A Comparative Metabolic and Genomic Analysis.</title>
        <authorList>
            <person name="Bengelsdorf F."/>
            <person name="Poehlein A."/>
            <person name="Sonja S."/>
            <person name="Erz C."/>
            <person name="Hummel T."/>
            <person name="Hoffmeister S."/>
            <person name="Daniel R."/>
            <person name="Durre P."/>
        </authorList>
    </citation>
    <scope>NUCLEOTIDE SEQUENCE [LARGE SCALE GENOMIC DNA]</scope>
    <source>
        <strain evidence="8 10">PTA-10522</strain>
    </source>
</reference>
<evidence type="ECO:0000256" key="5">
    <source>
        <dbReference type="HAMAP-Rule" id="MF_00514"/>
    </source>
</evidence>
<evidence type="ECO:0000256" key="4">
    <source>
        <dbReference type="ARBA" id="ARBA00071664"/>
    </source>
</evidence>
<dbReference type="InterPro" id="IPR018265">
    <property type="entry name" value="Ribosomal_bL35_CS"/>
</dbReference>
<dbReference type="HAMAP" id="MF_00514">
    <property type="entry name" value="Ribosomal_bL35"/>
    <property type="match status" value="1"/>
</dbReference>
<evidence type="ECO:0000256" key="3">
    <source>
        <dbReference type="ARBA" id="ARBA00023274"/>
    </source>
</evidence>
<dbReference type="InterPro" id="IPR021137">
    <property type="entry name" value="Ribosomal_bL35-like"/>
</dbReference>
<dbReference type="PANTHER" id="PTHR33343:SF1">
    <property type="entry name" value="LARGE RIBOSOMAL SUBUNIT PROTEIN BL35M"/>
    <property type="match status" value="1"/>
</dbReference>
<dbReference type="GO" id="GO:0022625">
    <property type="term" value="C:cytosolic large ribosomal subunit"/>
    <property type="evidence" value="ECO:0007669"/>
    <property type="project" value="TreeGrafter"/>
</dbReference>
<dbReference type="PROSITE" id="PS00936">
    <property type="entry name" value="RIBOSOMAL_L35"/>
    <property type="match status" value="1"/>
</dbReference>
<evidence type="ECO:0000313" key="8">
    <source>
        <dbReference type="EMBL" id="OBR91476.1"/>
    </source>
</evidence>
<evidence type="ECO:0000256" key="2">
    <source>
        <dbReference type="ARBA" id="ARBA00022980"/>
    </source>
</evidence>
<accession>A0A166SMX7</accession>
<comment type="similarity">
    <text evidence="1 5 6">Belongs to the bacterial ribosomal protein bL35 family.</text>
</comment>
<dbReference type="PANTHER" id="PTHR33343">
    <property type="entry name" value="54S RIBOSOMAL PROTEIN BL35M"/>
    <property type="match status" value="1"/>
</dbReference>
<evidence type="ECO:0000256" key="6">
    <source>
        <dbReference type="RuleBase" id="RU000568"/>
    </source>
</evidence>
<dbReference type="RefSeq" id="WP_013240073.1">
    <property type="nucleotide sequence ID" value="NZ_LITQ01000019.1"/>
</dbReference>
<keyword evidence="2 5" id="KW-0689">Ribosomal protein</keyword>
<dbReference type="GO" id="GO:0006412">
    <property type="term" value="P:translation"/>
    <property type="evidence" value="ECO:0007669"/>
    <property type="project" value="UniProtKB-UniRule"/>
</dbReference>
<dbReference type="PRINTS" id="PR00064">
    <property type="entry name" value="RIBOSOMALL35"/>
</dbReference>
<comment type="caution">
    <text evidence="7">The sequence shown here is derived from an EMBL/GenBank/DDBJ whole genome shotgun (WGS) entry which is preliminary data.</text>
</comment>